<name>A2DLD5_TRIV3</name>
<dbReference type="PANTHER" id="PTHR45661:SF3">
    <property type="entry name" value="IG-LIKE DOMAIN-CONTAINING PROTEIN"/>
    <property type="match status" value="1"/>
</dbReference>
<dbReference type="Proteomes" id="UP000001542">
    <property type="component" value="Unassembled WGS sequence"/>
</dbReference>
<dbReference type="Gene3D" id="3.80.10.10">
    <property type="entry name" value="Ribonuclease Inhibitor"/>
    <property type="match status" value="5"/>
</dbReference>
<protein>
    <submittedName>
        <fullName evidence="2">Surface antigen BspA-like</fullName>
    </submittedName>
</protein>
<evidence type="ECO:0000313" key="2">
    <source>
        <dbReference type="EMBL" id="EAY18753.1"/>
    </source>
</evidence>
<organism evidence="2 3">
    <name type="scientific">Trichomonas vaginalis (strain ATCC PRA-98 / G3)</name>
    <dbReference type="NCBI Taxonomy" id="412133"/>
    <lineage>
        <taxon>Eukaryota</taxon>
        <taxon>Metamonada</taxon>
        <taxon>Parabasalia</taxon>
        <taxon>Trichomonadida</taxon>
        <taxon>Trichomonadidae</taxon>
        <taxon>Trichomonas</taxon>
    </lineage>
</organism>
<evidence type="ECO:0000313" key="3">
    <source>
        <dbReference type="Proteomes" id="UP000001542"/>
    </source>
</evidence>
<dbReference type="InterPro" id="IPR032675">
    <property type="entry name" value="LRR_dom_sf"/>
</dbReference>
<accession>A2DLD5</accession>
<sequence length="829" mass="91506">MLFALFSDVFSAPAYTLKSGVLTISGSGEVTRKDVENAVQNSDLYQIDVGDGITSIQSGAFSNYSKLVYSHINAQITSIPNNLHENCVKLLTFKAPATVKTIGAFAFYNCQSLTTFEYPDVLAIFNYKSFFKCENLENVTKYSTSTPLSADFESTIRPSAFANCTSLKFFDFPTNVVNISDSAFRFCRSLNSSTFPTTIRHLGNYSFDGCSSLGNLNLSSIKRIGANAFSYCTSIQKLNIGDDCVYIGDWAFKNCETLEDFTTNIPAGISYIGNGSFAYTYNLLSFAFPYNCHRVSPYVLMNSCIESVIILSTVRTIGEYAFSRCKKLSNVAFVDLETEGITDIYKFAFAYCEQIIVVRFNNYLKNVHEGAFLGCRSLETFHVTENLKNISPLVFSECNSIHNFTVNENNPNYALGPDGAIYDKELKKLVVYPTAANNPIPKLPPSVTVFMDSAFRGCTEIDTVEIPDTVTQIGKGCFQNSSITSIVFPARFEKIESYTFNSCKKLKTLKFQDGSKLTSINEHCFEGCYSLQDFNMPETVTHIGTCCFKGCQLLTGIKFDKVKEIMPSAFEDCKALKFANLQSLKFVQSKAFHNCYNINEVILGPGVQYIYKQAFSFCVNLKQIALPKGLVSLGPSCFANCTSLESMDIPATVKEFQSQIFSGCTKLVKVTIRGPVQEMLESAFEDCSSLVEVDFLNNIFQISEDAFSGNLTNLKNVTYCGTVHIETPFLESVRHNKGFHVYVGSYYSNSLFAGITTSNAEGCVVPPSETPTPADSQKNGLKGWQIGLIAASGAIVLIVVTVIIAVCVMKAAGFRRKETLTESLLTQTV</sequence>
<keyword evidence="1" id="KW-0472">Membrane</keyword>
<gene>
    <name evidence="2" type="ORF">TVAG_267860</name>
</gene>
<dbReference type="KEGG" id="tva:5464268"/>
<dbReference type="STRING" id="5722.A2DLD5"/>
<reference evidence="2" key="2">
    <citation type="journal article" date="2007" name="Science">
        <title>Draft genome sequence of the sexually transmitted pathogen Trichomonas vaginalis.</title>
        <authorList>
            <person name="Carlton J.M."/>
            <person name="Hirt R.P."/>
            <person name="Silva J.C."/>
            <person name="Delcher A.L."/>
            <person name="Schatz M."/>
            <person name="Zhao Q."/>
            <person name="Wortman J.R."/>
            <person name="Bidwell S.L."/>
            <person name="Alsmark U.C.M."/>
            <person name="Besteiro S."/>
            <person name="Sicheritz-Ponten T."/>
            <person name="Noel C.J."/>
            <person name="Dacks J.B."/>
            <person name="Foster P.G."/>
            <person name="Simillion C."/>
            <person name="Van de Peer Y."/>
            <person name="Miranda-Saavedra D."/>
            <person name="Barton G.J."/>
            <person name="Westrop G.D."/>
            <person name="Mueller S."/>
            <person name="Dessi D."/>
            <person name="Fiori P.L."/>
            <person name="Ren Q."/>
            <person name="Paulsen I."/>
            <person name="Zhang H."/>
            <person name="Bastida-Corcuera F.D."/>
            <person name="Simoes-Barbosa A."/>
            <person name="Brown M.T."/>
            <person name="Hayes R.D."/>
            <person name="Mukherjee M."/>
            <person name="Okumura C.Y."/>
            <person name="Schneider R."/>
            <person name="Smith A.J."/>
            <person name="Vanacova S."/>
            <person name="Villalvazo M."/>
            <person name="Haas B.J."/>
            <person name="Pertea M."/>
            <person name="Feldblyum T.V."/>
            <person name="Utterback T.R."/>
            <person name="Shu C.L."/>
            <person name="Osoegawa K."/>
            <person name="de Jong P.J."/>
            <person name="Hrdy I."/>
            <person name="Horvathova L."/>
            <person name="Zubacova Z."/>
            <person name="Dolezal P."/>
            <person name="Malik S.B."/>
            <person name="Logsdon J.M. Jr."/>
            <person name="Henze K."/>
            <person name="Gupta A."/>
            <person name="Wang C.C."/>
            <person name="Dunne R.L."/>
            <person name="Upcroft J.A."/>
            <person name="Upcroft P."/>
            <person name="White O."/>
            <person name="Salzberg S.L."/>
            <person name="Tang P."/>
            <person name="Chiu C.-H."/>
            <person name="Lee Y.-S."/>
            <person name="Embley T.M."/>
            <person name="Coombs G.H."/>
            <person name="Mottram J.C."/>
            <person name="Tachezy J."/>
            <person name="Fraser-Liggett C.M."/>
            <person name="Johnson P.J."/>
        </authorList>
    </citation>
    <scope>NUCLEOTIDE SEQUENCE [LARGE SCALE GENOMIC DNA]</scope>
    <source>
        <strain evidence="2">G3</strain>
    </source>
</reference>
<keyword evidence="3" id="KW-1185">Reference proteome</keyword>
<reference evidence="2" key="1">
    <citation type="submission" date="2006-10" db="EMBL/GenBank/DDBJ databases">
        <authorList>
            <person name="Amadeo P."/>
            <person name="Zhao Q."/>
            <person name="Wortman J."/>
            <person name="Fraser-Liggett C."/>
            <person name="Carlton J."/>
        </authorList>
    </citation>
    <scope>NUCLEOTIDE SEQUENCE</scope>
    <source>
        <strain evidence="2">G3</strain>
    </source>
</reference>
<proteinExistence type="predicted"/>
<evidence type="ECO:0000256" key="1">
    <source>
        <dbReference type="SAM" id="Phobius"/>
    </source>
</evidence>
<dbReference type="Pfam" id="PF13306">
    <property type="entry name" value="LRR_5"/>
    <property type="match status" value="5"/>
</dbReference>
<keyword evidence="1" id="KW-0812">Transmembrane</keyword>
<dbReference type="PANTHER" id="PTHR45661">
    <property type="entry name" value="SURFACE ANTIGEN"/>
    <property type="match status" value="1"/>
</dbReference>
<dbReference type="SUPFAM" id="SSF52058">
    <property type="entry name" value="L domain-like"/>
    <property type="match status" value="3"/>
</dbReference>
<feature type="transmembrane region" description="Helical" evidence="1">
    <location>
        <begin position="784"/>
        <end position="808"/>
    </location>
</feature>
<dbReference type="InterPro" id="IPR026906">
    <property type="entry name" value="LRR_5"/>
</dbReference>
<dbReference type="InterPro" id="IPR053139">
    <property type="entry name" value="Surface_bspA-like"/>
</dbReference>
<dbReference type="VEuPathDB" id="TrichDB:TVAGG3_0014010"/>
<dbReference type="VEuPathDB" id="TrichDB:TVAG_267860"/>
<dbReference type="RefSeq" id="XP_001579739.1">
    <property type="nucleotide sequence ID" value="XM_001579689.1"/>
</dbReference>
<keyword evidence="1" id="KW-1133">Transmembrane helix</keyword>
<dbReference type="AlphaFoldDB" id="A2DLD5"/>
<dbReference type="InParanoid" id="A2DLD5"/>
<dbReference type="EMBL" id="DS113215">
    <property type="protein sequence ID" value="EAY18753.1"/>
    <property type="molecule type" value="Genomic_DNA"/>
</dbReference>